<dbReference type="EMBL" id="QRDW01000001">
    <property type="protein sequence ID" value="RED53961.1"/>
    <property type="molecule type" value="Genomic_DNA"/>
</dbReference>
<sequence length="187" mass="21393">MPNKMIPLSVRITEDDAAFLATLSYDGAASLSEKTRALIAEARRRRENQGHLDEALRVLEDIHSAQDSRRREVERQEEAHSELLSQFSRWLMDTHILFLEGAEAAGQSKSKEREGGKEAKGSRPSSKKAVRHESIIAYERRMADQIFLLMDLVMRQGLTENSRNYDPKVISSRMVEILELSRLLQKD</sequence>
<evidence type="ECO:0000256" key="1">
    <source>
        <dbReference type="SAM" id="MobiDB-lite"/>
    </source>
</evidence>
<feature type="region of interest" description="Disordered" evidence="1">
    <location>
        <begin position="105"/>
        <end position="130"/>
    </location>
</feature>
<gene>
    <name evidence="2" type="ORF">DFP90_101760</name>
</gene>
<evidence type="ECO:0000313" key="2">
    <source>
        <dbReference type="EMBL" id="RED53961.1"/>
    </source>
</evidence>
<protein>
    <submittedName>
        <fullName evidence="2">Uncharacterized protein</fullName>
    </submittedName>
</protein>
<accession>A0A3D9HX50</accession>
<organism evidence="2 3">
    <name type="scientific">Aestuariispira insulae</name>
    <dbReference type="NCBI Taxonomy" id="1461337"/>
    <lineage>
        <taxon>Bacteria</taxon>
        <taxon>Pseudomonadati</taxon>
        <taxon>Pseudomonadota</taxon>
        <taxon>Alphaproteobacteria</taxon>
        <taxon>Rhodospirillales</taxon>
        <taxon>Kiloniellaceae</taxon>
        <taxon>Aestuariispira</taxon>
    </lineage>
</organism>
<comment type="caution">
    <text evidence="2">The sequence shown here is derived from an EMBL/GenBank/DDBJ whole genome shotgun (WGS) entry which is preliminary data.</text>
</comment>
<reference evidence="2 3" key="1">
    <citation type="submission" date="2018-07" db="EMBL/GenBank/DDBJ databases">
        <title>Genomic Encyclopedia of Type Strains, Phase III (KMG-III): the genomes of soil and plant-associated and newly described type strains.</title>
        <authorList>
            <person name="Whitman W."/>
        </authorList>
    </citation>
    <scope>NUCLEOTIDE SEQUENCE [LARGE SCALE GENOMIC DNA]</scope>
    <source>
        <strain evidence="2 3">CECT 8488</strain>
    </source>
</reference>
<dbReference type="Proteomes" id="UP000256845">
    <property type="component" value="Unassembled WGS sequence"/>
</dbReference>
<dbReference type="AlphaFoldDB" id="A0A3D9HX50"/>
<name>A0A3D9HX50_9PROT</name>
<proteinExistence type="predicted"/>
<feature type="compositionally biased region" description="Basic and acidic residues" evidence="1">
    <location>
        <begin position="109"/>
        <end position="121"/>
    </location>
</feature>
<keyword evidence="3" id="KW-1185">Reference proteome</keyword>
<evidence type="ECO:0000313" key="3">
    <source>
        <dbReference type="Proteomes" id="UP000256845"/>
    </source>
</evidence>